<dbReference type="EMBL" id="JAVFKD010000015">
    <property type="protein sequence ID" value="KAK5989207.1"/>
    <property type="molecule type" value="Genomic_DNA"/>
</dbReference>
<accession>A0ABR0SBM0</accession>
<evidence type="ECO:0000259" key="3">
    <source>
        <dbReference type="Pfam" id="PF05368"/>
    </source>
</evidence>
<evidence type="ECO:0000313" key="5">
    <source>
        <dbReference type="Proteomes" id="UP001338125"/>
    </source>
</evidence>
<name>A0ABR0SBM0_9HYPO</name>
<reference evidence="4 5" key="1">
    <citation type="submission" date="2024-01" db="EMBL/GenBank/DDBJ databases">
        <title>Complete genome of Cladobotryum mycophilum ATHUM6906.</title>
        <authorList>
            <person name="Christinaki A.C."/>
            <person name="Myridakis A.I."/>
            <person name="Kouvelis V.N."/>
        </authorList>
    </citation>
    <scope>NUCLEOTIDE SEQUENCE [LARGE SCALE GENOMIC DNA]</scope>
    <source>
        <strain evidence="4 5">ATHUM6906</strain>
    </source>
</reference>
<dbReference type="InterPro" id="IPR051609">
    <property type="entry name" value="NmrA/Isoflavone_reductase-like"/>
</dbReference>
<dbReference type="InterPro" id="IPR036291">
    <property type="entry name" value="NAD(P)-bd_dom_sf"/>
</dbReference>
<sequence>MSSFKPSHILLFGATGNIGRYITQSIVQARPSFPKITVFTSANTVSKKPELINSWKSSGVSIITGDLTNSANVEEAYRGVDTVISAVGRDALGAQKELIRLAEKSDSVQWFFPSEYGTDTEHNEQSAHEKPHQLKRAIHKFVREEVQRLKVTYVVTGPYFDMWVDIQKWSEGLGGFDIKKKDATILGDGEQKISFTTMNDVGTAVVSALRHPEASFNQTLRVASFVVTPNQVLAEFEKQLGAKFNVKYIPLPEVEATEKKLWEEGNPFAVVATLRRIWTTGGALYPKLDNADIGLEEKDLESLGVAVKQHIDGAK</sequence>
<evidence type="ECO:0000256" key="2">
    <source>
        <dbReference type="ARBA" id="ARBA00023002"/>
    </source>
</evidence>
<keyword evidence="2" id="KW-0560">Oxidoreductase</keyword>
<proteinExistence type="predicted"/>
<dbReference type="SUPFAM" id="SSF51735">
    <property type="entry name" value="NAD(P)-binding Rossmann-fold domains"/>
    <property type="match status" value="1"/>
</dbReference>
<dbReference type="PANTHER" id="PTHR47706">
    <property type="entry name" value="NMRA-LIKE FAMILY PROTEIN"/>
    <property type="match status" value="1"/>
</dbReference>
<organism evidence="4 5">
    <name type="scientific">Cladobotryum mycophilum</name>
    <dbReference type="NCBI Taxonomy" id="491253"/>
    <lineage>
        <taxon>Eukaryota</taxon>
        <taxon>Fungi</taxon>
        <taxon>Dikarya</taxon>
        <taxon>Ascomycota</taxon>
        <taxon>Pezizomycotina</taxon>
        <taxon>Sordariomycetes</taxon>
        <taxon>Hypocreomycetidae</taxon>
        <taxon>Hypocreales</taxon>
        <taxon>Hypocreaceae</taxon>
        <taxon>Cladobotryum</taxon>
    </lineage>
</organism>
<dbReference type="CDD" id="cd05259">
    <property type="entry name" value="PCBER_SDR_a"/>
    <property type="match status" value="1"/>
</dbReference>
<dbReference type="InterPro" id="IPR008030">
    <property type="entry name" value="NmrA-like"/>
</dbReference>
<dbReference type="Proteomes" id="UP001338125">
    <property type="component" value="Unassembled WGS sequence"/>
</dbReference>
<evidence type="ECO:0000256" key="1">
    <source>
        <dbReference type="ARBA" id="ARBA00022857"/>
    </source>
</evidence>
<dbReference type="Gene3D" id="3.90.25.10">
    <property type="entry name" value="UDP-galactose 4-epimerase, domain 1"/>
    <property type="match status" value="1"/>
</dbReference>
<dbReference type="Pfam" id="PF05368">
    <property type="entry name" value="NmrA"/>
    <property type="match status" value="1"/>
</dbReference>
<keyword evidence="1" id="KW-0521">NADP</keyword>
<protein>
    <submittedName>
        <fullName evidence="4">Phenylcoumaran benzylic ether reductase PT1</fullName>
    </submittedName>
</protein>
<feature type="domain" description="NmrA-like" evidence="3">
    <location>
        <begin position="7"/>
        <end position="255"/>
    </location>
</feature>
<gene>
    <name evidence="4" type="ORF">PT974_10709</name>
</gene>
<dbReference type="Gene3D" id="3.40.50.720">
    <property type="entry name" value="NAD(P)-binding Rossmann-like Domain"/>
    <property type="match status" value="1"/>
</dbReference>
<comment type="caution">
    <text evidence="4">The sequence shown here is derived from an EMBL/GenBank/DDBJ whole genome shotgun (WGS) entry which is preliminary data.</text>
</comment>
<evidence type="ECO:0000313" key="4">
    <source>
        <dbReference type="EMBL" id="KAK5989207.1"/>
    </source>
</evidence>
<dbReference type="PANTHER" id="PTHR47706:SF11">
    <property type="entry name" value="ISOFLAVONE REDUCTASE FAMILY PROTEIN (AFU_ORTHOLOGUE AFUA_1G12510)"/>
    <property type="match status" value="1"/>
</dbReference>
<dbReference type="InterPro" id="IPR045312">
    <property type="entry name" value="PCBER-like"/>
</dbReference>
<keyword evidence="5" id="KW-1185">Reference proteome</keyword>